<dbReference type="KEGG" id="mlr:MELLADRAFT_85531"/>
<dbReference type="eggNOG" id="ENOG502S7ZM">
    <property type="taxonomic scope" value="Eukaryota"/>
</dbReference>
<reference evidence="3" key="1">
    <citation type="journal article" date="2011" name="Proc. Natl. Acad. Sci. U.S.A.">
        <title>Obligate biotrophy features unraveled by the genomic analysis of rust fungi.</title>
        <authorList>
            <person name="Duplessis S."/>
            <person name="Cuomo C.A."/>
            <person name="Lin Y.-C."/>
            <person name="Aerts A."/>
            <person name="Tisserant E."/>
            <person name="Veneault-Fourrey C."/>
            <person name="Joly D.L."/>
            <person name="Hacquard S."/>
            <person name="Amselem J."/>
            <person name="Cantarel B.L."/>
            <person name="Chiu R."/>
            <person name="Coutinho P.M."/>
            <person name="Feau N."/>
            <person name="Field M."/>
            <person name="Frey P."/>
            <person name="Gelhaye E."/>
            <person name="Goldberg J."/>
            <person name="Grabherr M.G."/>
            <person name="Kodira C.D."/>
            <person name="Kohler A."/>
            <person name="Kuees U."/>
            <person name="Lindquist E.A."/>
            <person name="Lucas S.M."/>
            <person name="Mago R."/>
            <person name="Mauceli E."/>
            <person name="Morin E."/>
            <person name="Murat C."/>
            <person name="Pangilinan J.L."/>
            <person name="Park R."/>
            <person name="Pearson M."/>
            <person name="Quesneville H."/>
            <person name="Rouhier N."/>
            <person name="Sakthikumar S."/>
            <person name="Salamov A.A."/>
            <person name="Schmutz J."/>
            <person name="Selles B."/>
            <person name="Shapiro H."/>
            <person name="Tanguay P."/>
            <person name="Tuskan G.A."/>
            <person name="Henrissat B."/>
            <person name="Van de Peer Y."/>
            <person name="Rouze P."/>
            <person name="Ellis J.G."/>
            <person name="Dodds P.N."/>
            <person name="Schein J.E."/>
            <person name="Zhong S."/>
            <person name="Hamelin R.C."/>
            <person name="Grigoriev I.V."/>
            <person name="Szabo L.J."/>
            <person name="Martin F."/>
        </authorList>
    </citation>
    <scope>NUCLEOTIDE SEQUENCE [LARGE SCALE GENOMIC DNA]</scope>
    <source>
        <strain evidence="3">98AG31 / pathotype 3-4-7</strain>
    </source>
</reference>
<gene>
    <name evidence="2" type="ORF">MELLADRAFT_85531</name>
</gene>
<dbReference type="InParanoid" id="F4RJ26"/>
<dbReference type="Pfam" id="PF24840">
    <property type="entry name" value="NTF2_SigF"/>
    <property type="match status" value="1"/>
</dbReference>
<dbReference type="OrthoDB" id="2344312at2759"/>
<dbReference type="GeneID" id="18933874"/>
<proteinExistence type="predicted"/>
<dbReference type="VEuPathDB" id="FungiDB:MELLADRAFT_85531"/>
<dbReference type="PANTHER" id="PTHR35393:SF1">
    <property type="entry name" value="SNOAL-LIKE DOMAIN-CONTAINING PROTEIN"/>
    <property type="match status" value="1"/>
</dbReference>
<protein>
    <recommendedName>
        <fullName evidence="1">SigF-like NTF2-like domain-containing protein</fullName>
    </recommendedName>
</protein>
<dbReference type="RefSeq" id="XP_007408991.1">
    <property type="nucleotide sequence ID" value="XM_007408929.1"/>
</dbReference>
<dbReference type="STRING" id="747676.F4RJ26"/>
<evidence type="ECO:0000313" key="3">
    <source>
        <dbReference type="Proteomes" id="UP000001072"/>
    </source>
</evidence>
<dbReference type="Proteomes" id="UP000001072">
    <property type="component" value="Unassembled WGS sequence"/>
</dbReference>
<sequence length="188" mass="21523">MDNPVEEARKSFYKFRIRDVVRSITEPYEASVIASNVRKYFTTDATIEHPVLNQPASVNGRDDLEGIYKMLRVMTVNNKIDFHAVMFNEDMTQGAIDLTEWINFRWNPFLSSTKLPARLLVRIDLKKCEDGKYRIWRQQDNFPSDLTQSGQALLIPGLSTLNTIVKTTVAIMTAKIGRVLLSRGWLGP</sequence>
<dbReference type="HOGENOM" id="CLU_079426_2_0_1"/>
<dbReference type="EMBL" id="GL883103">
    <property type="protein sequence ID" value="EGG07659.1"/>
    <property type="molecule type" value="Genomic_DNA"/>
</dbReference>
<keyword evidence="3" id="KW-1185">Reference proteome</keyword>
<accession>F4RJ26</accession>
<dbReference type="InterPro" id="IPR057514">
    <property type="entry name" value="NTF2_SigF"/>
</dbReference>
<evidence type="ECO:0000313" key="2">
    <source>
        <dbReference type="EMBL" id="EGG07659.1"/>
    </source>
</evidence>
<evidence type="ECO:0000259" key="1">
    <source>
        <dbReference type="Pfam" id="PF24840"/>
    </source>
</evidence>
<dbReference type="PANTHER" id="PTHR35393">
    <property type="entry name" value="CHROMOSOME 1, WHOLE GENOME SHOTGUN SEQUENCE"/>
    <property type="match status" value="1"/>
</dbReference>
<name>F4RJ26_MELLP</name>
<dbReference type="AlphaFoldDB" id="F4RJ26"/>
<organism evidence="3">
    <name type="scientific">Melampsora larici-populina (strain 98AG31 / pathotype 3-4-7)</name>
    <name type="common">Poplar leaf rust fungus</name>
    <dbReference type="NCBI Taxonomy" id="747676"/>
    <lineage>
        <taxon>Eukaryota</taxon>
        <taxon>Fungi</taxon>
        <taxon>Dikarya</taxon>
        <taxon>Basidiomycota</taxon>
        <taxon>Pucciniomycotina</taxon>
        <taxon>Pucciniomycetes</taxon>
        <taxon>Pucciniales</taxon>
        <taxon>Melampsoraceae</taxon>
        <taxon>Melampsora</taxon>
    </lineage>
</organism>
<feature type="domain" description="SigF-like NTF2-like" evidence="1">
    <location>
        <begin position="1"/>
        <end position="185"/>
    </location>
</feature>